<evidence type="ECO:0000313" key="9">
    <source>
        <dbReference type="EMBL" id="CAG9834075.1"/>
    </source>
</evidence>
<comment type="similarity">
    <text evidence="2">Belongs to the SLC29A/ENT transporter (TC 2.A.57) family.</text>
</comment>
<proteinExistence type="inferred from homology"/>
<dbReference type="GO" id="GO:0005886">
    <property type="term" value="C:plasma membrane"/>
    <property type="evidence" value="ECO:0007669"/>
    <property type="project" value="TreeGrafter"/>
</dbReference>
<feature type="transmembrane region" description="Helical" evidence="8">
    <location>
        <begin position="156"/>
        <end position="175"/>
    </location>
</feature>
<evidence type="ECO:0000256" key="4">
    <source>
        <dbReference type="ARBA" id="ARBA00022692"/>
    </source>
</evidence>
<keyword evidence="10" id="KW-1185">Reference proteome</keyword>
<dbReference type="EMBL" id="OU898280">
    <property type="protein sequence ID" value="CAG9834075.1"/>
    <property type="molecule type" value="Genomic_DNA"/>
</dbReference>
<evidence type="ECO:0000256" key="3">
    <source>
        <dbReference type="ARBA" id="ARBA00022448"/>
    </source>
</evidence>
<dbReference type="PANTHER" id="PTHR10332">
    <property type="entry name" value="EQUILIBRATIVE NUCLEOSIDE TRANSPORTER"/>
    <property type="match status" value="1"/>
</dbReference>
<feature type="transmembrane region" description="Helical" evidence="8">
    <location>
        <begin position="128"/>
        <end position="150"/>
    </location>
</feature>
<dbReference type="Gene3D" id="1.20.1250.20">
    <property type="entry name" value="MFS general substrate transporter like domains"/>
    <property type="match status" value="1"/>
</dbReference>
<evidence type="ECO:0008006" key="11">
    <source>
        <dbReference type="Google" id="ProtNLM"/>
    </source>
</evidence>
<evidence type="ECO:0000256" key="5">
    <source>
        <dbReference type="ARBA" id="ARBA00022989"/>
    </source>
</evidence>
<feature type="compositionally biased region" description="Acidic residues" evidence="7">
    <location>
        <begin position="1"/>
        <end position="10"/>
    </location>
</feature>
<evidence type="ECO:0000256" key="6">
    <source>
        <dbReference type="ARBA" id="ARBA00023136"/>
    </source>
</evidence>
<feature type="transmembrane region" description="Helical" evidence="8">
    <location>
        <begin position="351"/>
        <end position="371"/>
    </location>
</feature>
<feature type="transmembrane region" description="Helical" evidence="8">
    <location>
        <begin position="391"/>
        <end position="411"/>
    </location>
</feature>
<sequence>MDGGYLDDETVSLYPDERSDPDTENTQNESQRKLSDLVAPPDKYFIAHLLFFFTGLAGMLPISFFIVANDYWMYKLRDINSNEVDLKNKTDLQRMFVSVSSISQGFPQLIASILSAKFAYRIGIRTRYLITLGSISALFGIFTTLVKVNTDSWQKLFFGTSITVIAIITIFHPLYSVTNMAFMSRFPTKYIKVSMYGSSISAMFSAVLQIICLSLTPSPTNVALIYFICGTIIMLFTFFLCYIMKYSPVVNFYWKDEPTDKTNTSSHTLKEFYAAAYRIWPMLLALVITTATQGIGHANITNLVVSEGYTKDTTNVWYSKYFVPTVTYLGSDVFNLAGRFFGRAIGNKRSALWVVLAAALRSFLMGPLFLFCNAQPRYHHIPVWFPHDYQYMIILYTYVFVASVLAVTQVLSLPKLAGDKKELAFITTQVVGTTTGTLAAFLNPVFVNLL</sequence>
<keyword evidence="4 8" id="KW-0812">Transmembrane</keyword>
<keyword evidence="6 8" id="KW-0472">Membrane</keyword>
<feature type="transmembrane region" description="Helical" evidence="8">
    <location>
        <begin position="196"/>
        <end position="216"/>
    </location>
</feature>
<dbReference type="InterPro" id="IPR002259">
    <property type="entry name" value="Eqnu_transpt"/>
</dbReference>
<evidence type="ECO:0000256" key="7">
    <source>
        <dbReference type="SAM" id="MobiDB-lite"/>
    </source>
</evidence>
<feature type="transmembrane region" description="Helical" evidence="8">
    <location>
        <begin position="44"/>
        <end position="67"/>
    </location>
</feature>
<evidence type="ECO:0000256" key="1">
    <source>
        <dbReference type="ARBA" id="ARBA00004141"/>
    </source>
</evidence>
<dbReference type="InterPro" id="IPR036259">
    <property type="entry name" value="MFS_trans_sf"/>
</dbReference>
<keyword evidence="3" id="KW-0813">Transport</keyword>
<evidence type="ECO:0000256" key="2">
    <source>
        <dbReference type="ARBA" id="ARBA00007965"/>
    </source>
</evidence>
<name>A0A9N9SZX1_DIABA</name>
<feature type="region of interest" description="Disordered" evidence="7">
    <location>
        <begin position="1"/>
        <end position="34"/>
    </location>
</feature>
<dbReference type="PANTHER" id="PTHR10332:SF88">
    <property type="entry name" value="EQUILIBRATIVE NUCLEOSIDE TRANSPORTER 1, ISOFORM A"/>
    <property type="match status" value="1"/>
</dbReference>
<accession>A0A9N9SZX1</accession>
<dbReference type="Proteomes" id="UP001153709">
    <property type="component" value="Chromosome 5"/>
</dbReference>
<gene>
    <name evidence="9" type="ORF">DIABBA_LOCUS7424</name>
</gene>
<dbReference type="AlphaFoldDB" id="A0A9N9SZX1"/>
<keyword evidence="5 8" id="KW-1133">Transmembrane helix</keyword>
<dbReference type="Pfam" id="PF01733">
    <property type="entry name" value="Nucleoside_tran"/>
    <property type="match status" value="1"/>
</dbReference>
<evidence type="ECO:0000256" key="8">
    <source>
        <dbReference type="SAM" id="Phobius"/>
    </source>
</evidence>
<dbReference type="SUPFAM" id="SSF103473">
    <property type="entry name" value="MFS general substrate transporter"/>
    <property type="match status" value="1"/>
</dbReference>
<evidence type="ECO:0000313" key="10">
    <source>
        <dbReference type="Proteomes" id="UP001153709"/>
    </source>
</evidence>
<feature type="transmembrane region" description="Helical" evidence="8">
    <location>
        <begin position="423"/>
        <end position="442"/>
    </location>
</feature>
<dbReference type="GO" id="GO:0005337">
    <property type="term" value="F:nucleoside transmembrane transporter activity"/>
    <property type="evidence" value="ECO:0007669"/>
    <property type="project" value="InterPro"/>
</dbReference>
<reference evidence="9" key="1">
    <citation type="submission" date="2022-01" db="EMBL/GenBank/DDBJ databases">
        <authorList>
            <person name="King R."/>
        </authorList>
    </citation>
    <scope>NUCLEOTIDE SEQUENCE</scope>
</reference>
<organism evidence="9 10">
    <name type="scientific">Diabrotica balteata</name>
    <name type="common">Banded cucumber beetle</name>
    <dbReference type="NCBI Taxonomy" id="107213"/>
    <lineage>
        <taxon>Eukaryota</taxon>
        <taxon>Metazoa</taxon>
        <taxon>Ecdysozoa</taxon>
        <taxon>Arthropoda</taxon>
        <taxon>Hexapoda</taxon>
        <taxon>Insecta</taxon>
        <taxon>Pterygota</taxon>
        <taxon>Neoptera</taxon>
        <taxon>Endopterygota</taxon>
        <taxon>Coleoptera</taxon>
        <taxon>Polyphaga</taxon>
        <taxon>Cucujiformia</taxon>
        <taxon>Chrysomeloidea</taxon>
        <taxon>Chrysomelidae</taxon>
        <taxon>Galerucinae</taxon>
        <taxon>Diabroticina</taxon>
        <taxon>Diabroticites</taxon>
        <taxon>Diabrotica</taxon>
    </lineage>
</organism>
<feature type="transmembrane region" description="Helical" evidence="8">
    <location>
        <begin position="222"/>
        <end position="243"/>
    </location>
</feature>
<dbReference type="OrthoDB" id="6699522at2759"/>
<protein>
    <recommendedName>
        <fullName evidence="11">Equilibrative nucleoside transporter 3</fullName>
    </recommendedName>
</protein>
<comment type="subcellular location">
    <subcellularLocation>
        <location evidence="1">Membrane</location>
        <topology evidence="1">Multi-pass membrane protein</topology>
    </subcellularLocation>
</comment>